<organism evidence="1 2">
    <name type="scientific">Sulfitobacter litoralis</name>
    <dbReference type="NCBI Taxonomy" id="335975"/>
    <lineage>
        <taxon>Bacteria</taxon>
        <taxon>Pseudomonadati</taxon>
        <taxon>Pseudomonadota</taxon>
        <taxon>Alphaproteobacteria</taxon>
        <taxon>Rhodobacterales</taxon>
        <taxon>Roseobacteraceae</taxon>
        <taxon>Sulfitobacter</taxon>
    </lineage>
</organism>
<gene>
    <name evidence="1" type="ORF">SAMN04488512_14016</name>
</gene>
<dbReference type="InterPro" id="IPR007332">
    <property type="entry name" value="DUF411"/>
</dbReference>
<comment type="caution">
    <text evidence="1">The sequence shown here is derived from an EMBL/GenBank/DDBJ whole genome shotgun (WGS) entry which is preliminary data.</text>
</comment>
<reference evidence="1 2" key="1">
    <citation type="submission" date="2016-10" db="EMBL/GenBank/DDBJ databases">
        <authorList>
            <person name="Varghese N."/>
            <person name="Submissions S."/>
        </authorList>
    </citation>
    <scope>NUCLEOTIDE SEQUENCE [LARGE SCALE GENOMIC DNA]</scope>
    <source>
        <strain evidence="1 2">DSM 17584</strain>
    </source>
</reference>
<name>A0ABY0T0E1_9RHOB</name>
<proteinExistence type="predicted"/>
<accession>A0ABY0T0E1</accession>
<sequence length="169" mass="17769">MQRRTILGLIAGGIVGAGALTTLTWAQNSEEEAPVSGTTTPVSTPEGTAKQITIWRDPGCGCCDAYADYLEGNGYTVTRIDDRNFDKTSISVGVPKEGLGCHLAKIEGYFVSGLVPVEILERLVNEQPEIAGITLPGMPANAPGMARVKSGTLKTYAFGEGGISVYSDE</sequence>
<protein>
    <submittedName>
        <fullName evidence="1">Uncharacterized conserved protein</fullName>
    </submittedName>
</protein>
<evidence type="ECO:0000313" key="2">
    <source>
        <dbReference type="Proteomes" id="UP000198646"/>
    </source>
</evidence>
<dbReference type="Pfam" id="PF04214">
    <property type="entry name" value="DUF411"/>
    <property type="match status" value="1"/>
</dbReference>
<evidence type="ECO:0000313" key="1">
    <source>
        <dbReference type="EMBL" id="SDP77228.1"/>
    </source>
</evidence>
<dbReference type="EMBL" id="FNJD01000040">
    <property type="protein sequence ID" value="SDP77228.1"/>
    <property type="molecule type" value="Genomic_DNA"/>
</dbReference>
<keyword evidence="2" id="KW-1185">Reference proteome</keyword>
<dbReference type="Proteomes" id="UP000198646">
    <property type="component" value="Unassembled WGS sequence"/>
</dbReference>